<dbReference type="GO" id="GO:1990112">
    <property type="term" value="C:RQC complex"/>
    <property type="evidence" value="ECO:0007669"/>
    <property type="project" value="TreeGrafter"/>
</dbReference>
<dbReference type="STRING" id="1499967.U27_06963"/>
<dbReference type="eggNOG" id="COG1293">
    <property type="taxonomic scope" value="Bacteria"/>
</dbReference>
<dbReference type="InterPro" id="IPR051608">
    <property type="entry name" value="RQC_Subunit_NEMF"/>
</dbReference>
<dbReference type="GO" id="GO:0043023">
    <property type="term" value="F:ribosomal large subunit binding"/>
    <property type="evidence" value="ECO:0007669"/>
    <property type="project" value="UniProtKB-UniRule"/>
</dbReference>
<comment type="function">
    <text evidence="5">Key component of the ribosome quality control system (RQC), a ribosome-associated complex that mediates the extraction of incompletely synthesized nascent chains from stalled ribosomes and their subsequent degradation. RqcH recruits Ala-charged tRNA, and with RqcP directs the elongation of stalled nascent chains on 50S ribosomal subunits, leading to non-templated C-terminal alanine extensions (Ala tail). The Ala tail promotes nascent chain degradation. May add between 1 and at least 8 Ala residues. Binds to stalled 50S ribosomal subunits.</text>
</comment>
<gene>
    <name evidence="5" type="primary">rqcH</name>
    <name evidence="7" type="ORF">U27_06963</name>
</gene>
<dbReference type="Proteomes" id="UP000030661">
    <property type="component" value="Unassembled WGS sequence"/>
</dbReference>
<dbReference type="Pfam" id="PF05670">
    <property type="entry name" value="NFACT-R_1"/>
    <property type="match status" value="1"/>
</dbReference>
<dbReference type="HAMAP" id="MF_00844_B">
    <property type="entry name" value="RqcH_B"/>
    <property type="match status" value="1"/>
</dbReference>
<sequence length="586" mass="67018">MDTFVLNAITQELQQQICLAKINHISQPDEQSVILGLWQRGQELRLAISVDARYQYLFLTRQPAPNQVFNFGKFLQHHIKNAEIRAIQKPLLERIITFDLVKKDIDGQDLKFRLVLEIMGRYSNLILINQDTNKILDSLQHVTAVQSSYRRIAPGAEYVPPPLQEKEELLNIDQTRFQQILADYEQEAQTSASACLWKFLIQRIGGLSPLLAKEIEGAHLDTSAEARWQRLSELIRIVREGAYQPTLILEQGQQGKQKPLALSAIPLAEFPHGKTCDVKTPDSMNAAAEQYYTILVERQRYDTLKATLMQPLTARLAKARKKREHLLAQKQQIDQAEDYKRQGELITTNLYQLSKGMNSARVIDYYSEDQALIEIPLDPKFTPAQNAQRYFKRYSKLKQGSVMTEQRLAATEQELAYLEEVQFFVEDAQNFYDLQQLRAEMEAATPSKSKKKSVSKSEPAKPAQPFLRFVSSDGFDIYVGRSSRENDLLTQRTALPEDVWLHVHKAPGSHVLILNRERKTPVPDQTLREAASLAAYYSKLRRSGRVDVIYTSKKYVRKPKGSPPGLVIVQEFQTLRVIPQANLTAK</sequence>
<accession>A0A081C5X1</accession>
<dbReference type="InterPro" id="IPR008532">
    <property type="entry name" value="NFACT_RNA-bd"/>
</dbReference>
<evidence type="ECO:0000256" key="3">
    <source>
        <dbReference type="ARBA" id="ARBA00022884"/>
    </source>
</evidence>
<dbReference type="GO" id="GO:0019843">
    <property type="term" value="F:rRNA binding"/>
    <property type="evidence" value="ECO:0007669"/>
    <property type="project" value="UniProtKB-UniRule"/>
</dbReference>
<evidence type="ECO:0000256" key="4">
    <source>
        <dbReference type="ARBA" id="ARBA00022917"/>
    </source>
</evidence>
<dbReference type="AlphaFoldDB" id="A0A081C5X1"/>
<evidence type="ECO:0000259" key="6">
    <source>
        <dbReference type="Pfam" id="PF05670"/>
    </source>
</evidence>
<evidence type="ECO:0000256" key="1">
    <source>
        <dbReference type="ARBA" id="ARBA00022555"/>
    </source>
</evidence>
<protein>
    <recommendedName>
        <fullName evidence="5">Rqc2 homolog RqcH</fullName>
        <shortName evidence="5">RqcH</shortName>
    </recommendedName>
</protein>
<evidence type="ECO:0000256" key="5">
    <source>
        <dbReference type="HAMAP-Rule" id="MF_00844"/>
    </source>
</evidence>
<dbReference type="PANTHER" id="PTHR15239">
    <property type="entry name" value="NUCLEAR EXPORT MEDIATOR FACTOR NEMF"/>
    <property type="match status" value="1"/>
</dbReference>
<dbReference type="HOGENOM" id="CLU_022481_2_0_0"/>
<keyword evidence="3 5" id="KW-0694">RNA-binding</keyword>
<evidence type="ECO:0000256" key="2">
    <source>
        <dbReference type="ARBA" id="ARBA00022730"/>
    </source>
</evidence>
<keyword evidence="2 5" id="KW-0699">rRNA-binding</keyword>
<proteinExistence type="inferred from homology"/>
<name>A0A081C5X1_VECG1</name>
<keyword evidence="4 5" id="KW-0648">Protein biosynthesis</keyword>
<dbReference type="GO" id="GO:0000049">
    <property type="term" value="F:tRNA binding"/>
    <property type="evidence" value="ECO:0007669"/>
    <property type="project" value="UniProtKB-UniRule"/>
</dbReference>
<dbReference type="PANTHER" id="PTHR15239:SF6">
    <property type="entry name" value="RIBOSOME QUALITY CONTROL COMPLEX SUBUNIT NEMF"/>
    <property type="match status" value="1"/>
</dbReference>
<keyword evidence="8" id="KW-1185">Reference proteome</keyword>
<feature type="domain" description="NFACT RNA-binding" evidence="6">
    <location>
        <begin position="466"/>
        <end position="561"/>
    </location>
</feature>
<organism evidence="7">
    <name type="scientific">Vecturithrix granuli</name>
    <dbReference type="NCBI Taxonomy" id="1499967"/>
    <lineage>
        <taxon>Bacteria</taxon>
        <taxon>Candidatus Moduliflexota</taxon>
        <taxon>Candidatus Vecturitrichia</taxon>
        <taxon>Candidatus Vecturitrichales</taxon>
        <taxon>Candidatus Vecturitrichaceae</taxon>
        <taxon>Candidatus Vecturithrix</taxon>
    </lineage>
</organism>
<dbReference type="InterPro" id="IPR043682">
    <property type="entry name" value="RqcH_bacterial"/>
</dbReference>
<dbReference type="EMBL" id="DF820471">
    <property type="protein sequence ID" value="GAK59976.1"/>
    <property type="molecule type" value="Genomic_DNA"/>
</dbReference>
<keyword evidence="1 5" id="KW-0820">tRNA-binding</keyword>
<evidence type="ECO:0000313" key="7">
    <source>
        <dbReference type="EMBL" id="GAK59976.1"/>
    </source>
</evidence>
<reference evidence="7" key="1">
    <citation type="journal article" date="2015" name="PeerJ">
        <title>First genomic representation of candidate bacterial phylum KSB3 points to enhanced environmental sensing as a trigger of wastewater bulking.</title>
        <authorList>
            <person name="Sekiguchi Y."/>
            <person name="Ohashi A."/>
            <person name="Parks D.H."/>
            <person name="Yamauchi T."/>
            <person name="Tyson G.W."/>
            <person name="Hugenholtz P."/>
        </authorList>
    </citation>
    <scope>NUCLEOTIDE SEQUENCE [LARGE SCALE GENOMIC DNA]</scope>
</reference>
<dbReference type="Pfam" id="PF05833">
    <property type="entry name" value="NFACT_N"/>
    <property type="match status" value="1"/>
</dbReference>
<dbReference type="Gene3D" id="2.30.310.10">
    <property type="entry name" value="ibrinogen binding protein from staphylococcus aureus domain"/>
    <property type="match status" value="1"/>
</dbReference>
<comment type="subunit">
    <text evidence="5">Associates with stalled 50S ribosomal subunits. Binds to RqcP.</text>
</comment>
<comment type="similarity">
    <text evidence="5">Belongs to the NEMF family.</text>
</comment>
<evidence type="ECO:0000313" key="8">
    <source>
        <dbReference type="Proteomes" id="UP000030661"/>
    </source>
</evidence>
<dbReference type="GO" id="GO:0072344">
    <property type="term" value="P:rescue of stalled ribosome"/>
    <property type="evidence" value="ECO:0007669"/>
    <property type="project" value="UniProtKB-UniRule"/>
</dbReference>